<gene>
    <name evidence="1" type="ORF">DJ535_07270</name>
</gene>
<accession>A0ABY2PX45</accession>
<name>A0ABY2PX45_9ENTR</name>
<comment type="caution">
    <text evidence="1">The sequence shown here is derived from an EMBL/GenBank/DDBJ whole genome shotgun (WGS) entry which is preliminary data.</text>
</comment>
<dbReference type="Proteomes" id="UP000306790">
    <property type="component" value="Unassembled WGS sequence"/>
</dbReference>
<organism evidence="1 2">
    <name type="scientific">Citrobacter murliniae</name>
    <dbReference type="NCBI Taxonomy" id="67829"/>
    <lineage>
        <taxon>Bacteria</taxon>
        <taxon>Pseudomonadati</taxon>
        <taxon>Pseudomonadota</taxon>
        <taxon>Gammaproteobacteria</taxon>
        <taxon>Enterobacterales</taxon>
        <taxon>Enterobacteriaceae</taxon>
        <taxon>Citrobacter</taxon>
        <taxon>Citrobacter freundii complex</taxon>
    </lineage>
</organism>
<evidence type="ECO:0000313" key="2">
    <source>
        <dbReference type="Proteomes" id="UP000306790"/>
    </source>
</evidence>
<protein>
    <submittedName>
        <fullName evidence="1">Uncharacterized protein</fullName>
    </submittedName>
</protein>
<dbReference type="EMBL" id="QFVP01000003">
    <property type="protein sequence ID" value="THE40619.1"/>
    <property type="molecule type" value="Genomic_DNA"/>
</dbReference>
<proteinExistence type="predicted"/>
<reference evidence="1 2" key="1">
    <citation type="submission" date="2018-05" db="EMBL/GenBank/DDBJ databases">
        <title>Isolation and genomic analyses of lactose-positive bacteria from faecal samples of preterm neonates.</title>
        <authorList>
            <person name="Chen Y."/>
            <person name="Brook T.C."/>
            <person name="O'Neill I."/>
            <person name="Soe C.Z."/>
            <person name="Hall L.J."/>
            <person name="Hoyles L."/>
        </authorList>
    </citation>
    <scope>NUCLEOTIDE SEQUENCE [LARGE SCALE GENOMIC DNA]</scope>
    <source>
        <strain evidence="1 2">P080C CL</strain>
    </source>
</reference>
<evidence type="ECO:0000313" key="1">
    <source>
        <dbReference type="EMBL" id="THE40619.1"/>
    </source>
</evidence>
<sequence length="239" mass="27360">MDKELVWPKDLVAKGDDNRRKALQRFDISPLMHLALLPGQELTNYLNQTITTHYYQFLFTEKSSGRRGIFYCGDSAAEGSPLTTKGNKQEGWLKLAGLQRLPCINPLAIQYISPNKNKGFGVPSVPTTEHERIVAALQLICATAISVWKMGNKGSILAAIYRDLCSKDLHENQLRSKIKSINTIIAGRKDLKEGETFQQYLIRLQDMHPEWHFRHFNTELLRMRLLTHPEITPESRIIF</sequence>
<keyword evidence="2" id="KW-1185">Reference proteome</keyword>